<comment type="caution">
    <text evidence="3">The sequence shown here is derived from an EMBL/GenBank/DDBJ whole genome shotgun (WGS) entry which is preliminary data.</text>
</comment>
<dbReference type="Proteomes" id="UP000504882">
    <property type="component" value="Unassembled WGS sequence"/>
</dbReference>
<evidence type="ECO:0000259" key="2">
    <source>
        <dbReference type="Pfam" id="PF08327"/>
    </source>
</evidence>
<sequence>MTLPPIRRQVFAACELQTAYALFVSDIGSWWPVASFGCFGEGSSVTLDGSRFVETGPAGQTAVWGTIIEADPPTMVSFTWHPGREPDAASRVVVSFAAAGDGTLVTLEHDGWESFAEPAAARAQYGGGWVTVLDRYAEAASAQ</sequence>
<evidence type="ECO:0000256" key="1">
    <source>
        <dbReference type="ARBA" id="ARBA00006817"/>
    </source>
</evidence>
<keyword evidence="4" id="KW-1185">Reference proteome</keyword>
<dbReference type="InterPro" id="IPR023393">
    <property type="entry name" value="START-like_dom_sf"/>
</dbReference>
<dbReference type="SUPFAM" id="SSF55961">
    <property type="entry name" value="Bet v1-like"/>
    <property type="match status" value="1"/>
</dbReference>
<evidence type="ECO:0000313" key="3">
    <source>
        <dbReference type="EMBL" id="TDE93910.1"/>
    </source>
</evidence>
<dbReference type="EMBL" id="SMNA01000005">
    <property type="protein sequence ID" value="TDE93910.1"/>
    <property type="molecule type" value="Genomic_DNA"/>
</dbReference>
<gene>
    <name evidence="3" type="ORF">EXU48_10595</name>
</gene>
<organism evidence="3 4">
    <name type="scientific">Occultella glacieicola</name>
    <dbReference type="NCBI Taxonomy" id="2518684"/>
    <lineage>
        <taxon>Bacteria</taxon>
        <taxon>Bacillati</taxon>
        <taxon>Actinomycetota</taxon>
        <taxon>Actinomycetes</taxon>
        <taxon>Micrococcales</taxon>
        <taxon>Ruaniaceae</taxon>
        <taxon>Occultella</taxon>
    </lineage>
</organism>
<accession>A0ABY2E346</accession>
<proteinExistence type="inferred from homology"/>
<comment type="similarity">
    <text evidence="1">Belongs to the AHA1 family.</text>
</comment>
<dbReference type="InterPro" id="IPR013538">
    <property type="entry name" value="ASHA1/2-like_C"/>
</dbReference>
<name>A0ABY2E346_9MICO</name>
<reference evidence="3 4" key="1">
    <citation type="submission" date="2019-03" db="EMBL/GenBank/DDBJ databases">
        <title>Genomic features of bacteria from cold environments.</title>
        <authorList>
            <person name="Shen L."/>
        </authorList>
    </citation>
    <scope>NUCLEOTIDE SEQUENCE [LARGE SCALE GENOMIC DNA]</scope>
    <source>
        <strain evidence="4">T3246-1</strain>
    </source>
</reference>
<dbReference type="RefSeq" id="WP_133107636.1">
    <property type="nucleotide sequence ID" value="NZ_SMNA01000005.1"/>
</dbReference>
<protein>
    <recommendedName>
        <fullName evidence="2">Activator of Hsp90 ATPase homologue 1/2-like C-terminal domain-containing protein</fullName>
    </recommendedName>
</protein>
<dbReference type="Pfam" id="PF08327">
    <property type="entry name" value="AHSA1"/>
    <property type="match status" value="1"/>
</dbReference>
<feature type="domain" description="Activator of Hsp90 ATPase homologue 1/2-like C-terminal" evidence="2">
    <location>
        <begin position="49"/>
        <end position="135"/>
    </location>
</feature>
<evidence type="ECO:0000313" key="4">
    <source>
        <dbReference type="Proteomes" id="UP000504882"/>
    </source>
</evidence>
<dbReference type="Gene3D" id="3.30.530.20">
    <property type="match status" value="1"/>
</dbReference>